<dbReference type="Pfam" id="PF05071">
    <property type="entry name" value="NDUFA12"/>
    <property type="match status" value="1"/>
</dbReference>
<dbReference type="GO" id="GO:0045271">
    <property type="term" value="C:respiratory chain complex I"/>
    <property type="evidence" value="ECO:0007669"/>
    <property type="project" value="InterPro"/>
</dbReference>
<keyword evidence="2" id="KW-0999">Mitochondrion inner membrane</keyword>
<organism evidence="5 6">
    <name type="scientific">Aphanomyces stellatus</name>
    <dbReference type="NCBI Taxonomy" id="120398"/>
    <lineage>
        <taxon>Eukaryota</taxon>
        <taxon>Sar</taxon>
        <taxon>Stramenopiles</taxon>
        <taxon>Oomycota</taxon>
        <taxon>Saprolegniomycetes</taxon>
        <taxon>Saprolegniales</taxon>
        <taxon>Verrucalvaceae</taxon>
        <taxon>Aphanomyces</taxon>
    </lineage>
</organism>
<keyword evidence="2" id="KW-0496">Mitochondrion</keyword>
<protein>
    <recommendedName>
        <fullName evidence="2">NADH dehydrogenase [ubiquinone] 1 alpha subcomplex subunit 12</fullName>
    </recommendedName>
</protein>
<comment type="similarity">
    <text evidence="1 2">Belongs to the complex I NDUFA12 subunit family.</text>
</comment>
<evidence type="ECO:0000256" key="2">
    <source>
        <dbReference type="RuleBase" id="RU363103"/>
    </source>
</evidence>
<dbReference type="PANTHER" id="PTHR12910">
    <property type="entry name" value="NADH-UBIQUINONE OXIDOREDUCTASE SUBUNIT B17.2"/>
    <property type="match status" value="1"/>
</dbReference>
<evidence type="ECO:0000256" key="3">
    <source>
        <dbReference type="SAM" id="MobiDB-lite"/>
    </source>
</evidence>
<comment type="function">
    <text evidence="2">Accessory subunit of the mitochondrial membrane respiratory chain NADH dehydrogenase (Complex I), that is believed not to be involved in catalysis. Complex I functions in the transfer of electrons from NADH to the respiratory chain. The immediate electron acceptor for the enzyme is believed to be ubiquinone.</text>
</comment>
<dbReference type="Proteomes" id="UP000332933">
    <property type="component" value="Unassembled WGS sequence"/>
</dbReference>
<keyword evidence="6" id="KW-1185">Reference proteome</keyword>
<feature type="region of interest" description="Disordered" evidence="3">
    <location>
        <begin position="195"/>
        <end position="219"/>
    </location>
</feature>
<dbReference type="EMBL" id="VJMH01005093">
    <property type="protein sequence ID" value="KAF0701329.1"/>
    <property type="molecule type" value="Genomic_DNA"/>
</dbReference>
<sequence>MFAVVTKHAAKTATAAAPVQKRQFISVVHKYKEAYERYGLWNSLWKLYNPGDIKFGKEVGRDEFGNVYYEDKTEVAGQQRWTEFKVQTHDEFGGDQIPPQWHLWMHQVTDALPTEPGQQPENWAKVPISTVSHAPYKSHLGPVGKFSENQTNYRQRGYGLDNHQWLKNGEPDRYYMQPNHPLRHRTVRRNTDFVDHIDYNNPDAPSPNNSEPLRPLDKI</sequence>
<dbReference type="GO" id="GO:0005743">
    <property type="term" value="C:mitochondrial inner membrane"/>
    <property type="evidence" value="ECO:0007669"/>
    <property type="project" value="UniProtKB-SubCell"/>
</dbReference>
<keyword evidence="2" id="KW-0679">Respiratory chain</keyword>
<keyword evidence="2" id="KW-0249">Electron transport</keyword>
<gene>
    <name evidence="5" type="primary">Aste57867_8180</name>
    <name evidence="4" type="ORF">As57867_008149</name>
    <name evidence="5" type="ORF">ASTE57867_8180</name>
</gene>
<comment type="subcellular location">
    <subcellularLocation>
        <location evidence="2">Mitochondrion inner membrane</location>
        <topology evidence="2">Peripheral membrane protein</topology>
        <orientation evidence="2">Matrix side</orientation>
    </subcellularLocation>
</comment>
<keyword evidence="2" id="KW-0472">Membrane</keyword>
<evidence type="ECO:0000256" key="1">
    <source>
        <dbReference type="ARBA" id="ARBA00007355"/>
    </source>
</evidence>
<proteinExistence type="inferred from homology"/>
<dbReference type="InterPro" id="IPR007763">
    <property type="entry name" value="NDUFA12"/>
</dbReference>
<evidence type="ECO:0000313" key="4">
    <source>
        <dbReference type="EMBL" id="KAF0701329.1"/>
    </source>
</evidence>
<evidence type="ECO:0000313" key="5">
    <source>
        <dbReference type="EMBL" id="VFT85068.1"/>
    </source>
</evidence>
<name>A0A485KJJ4_9STRA</name>
<dbReference type="EMBL" id="CAADRA010005114">
    <property type="protein sequence ID" value="VFT85068.1"/>
    <property type="molecule type" value="Genomic_DNA"/>
</dbReference>
<reference evidence="5 6" key="1">
    <citation type="submission" date="2019-03" db="EMBL/GenBank/DDBJ databases">
        <authorList>
            <person name="Gaulin E."/>
            <person name="Dumas B."/>
        </authorList>
    </citation>
    <scope>NUCLEOTIDE SEQUENCE [LARGE SCALE GENOMIC DNA]</scope>
    <source>
        <strain evidence="5">CBS 568.67</strain>
    </source>
</reference>
<evidence type="ECO:0000313" key="6">
    <source>
        <dbReference type="Proteomes" id="UP000332933"/>
    </source>
</evidence>
<dbReference type="AlphaFoldDB" id="A0A485KJJ4"/>
<dbReference type="PANTHER" id="PTHR12910:SF2">
    <property type="entry name" value="NADH DEHYDROGENASE [UBIQUINONE] 1 ALPHA SUBCOMPLEX SUBUNIT 12"/>
    <property type="match status" value="1"/>
</dbReference>
<reference evidence="4" key="2">
    <citation type="submission" date="2019-06" db="EMBL/GenBank/DDBJ databases">
        <title>Genomics analysis of Aphanomyces spp. identifies a new class of oomycete effector associated with host adaptation.</title>
        <authorList>
            <person name="Gaulin E."/>
        </authorList>
    </citation>
    <scope>NUCLEOTIDE SEQUENCE</scope>
    <source>
        <strain evidence="4">CBS 578.67</strain>
    </source>
</reference>
<dbReference type="OrthoDB" id="274641at2759"/>
<accession>A0A485KJJ4</accession>
<keyword evidence="2" id="KW-0813">Transport</keyword>
<dbReference type="GO" id="GO:0006979">
    <property type="term" value="P:response to oxidative stress"/>
    <property type="evidence" value="ECO:0007669"/>
    <property type="project" value="TreeGrafter"/>
</dbReference>